<comment type="pathway">
    <text evidence="1">Cofactor biosynthesis; molybdopterin biosynthesis.</text>
</comment>
<keyword evidence="6" id="KW-0501">Molybdenum cofactor biosynthesis</keyword>
<dbReference type="Pfam" id="PF02391">
    <property type="entry name" value="MoaE"/>
    <property type="match status" value="1"/>
</dbReference>
<evidence type="ECO:0000256" key="5">
    <source>
        <dbReference type="ARBA" id="ARBA00022679"/>
    </source>
</evidence>
<dbReference type="KEGG" id="saca:FFV09_21915"/>
<name>A0A4Y6V454_SACBS</name>
<evidence type="ECO:0000256" key="1">
    <source>
        <dbReference type="ARBA" id="ARBA00005046"/>
    </source>
</evidence>
<keyword evidence="5" id="KW-0808">Transferase</keyword>
<sequence length="144" mass="16477">MKLYEIVTEPIDPQRYADSVLRPEAGAVTLFTGHVREWTRGIRTLYLAYEAYVPMAEKMLAKIGGEIEEKWPGTRCAIAHRIGELKIGEIAVVIAVSSPHRKDAYAANEYAIERIKEWVPIWKKEIWENGTEWIGDQRGQPLPE</sequence>
<keyword evidence="14" id="KW-1185">Reference proteome</keyword>
<dbReference type="OrthoDB" id="9803224at2"/>
<gene>
    <name evidence="13" type="ORF">FFV09_21915</name>
</gene>
<comment type="similarity">
    <text evidence="2">Belongs to the MoaE family.</text>
</comment>
<dbReference type="CDD" id="cd00756">
    <property type="entry name" value="MoaE"/>
    <property type="match status" value="1"/>
</dbReference>
<evidence type="ECO:0000256" key="4">
    <source>
        <dbReference type="ARBA" id="ARBA00013858"/>
    </source>
</evidence>
<comment type="catalytic activity">
    <reaction evidence="12">
        <text>2 [molybdopterin-synthase sulfur-carrier protein]-C-terminal-Gly-aminoethanethioate + cyclic pyranopterin phosphate + H2O = molybdopterin + 2 [molybdopterin-synthase sulfur-carrier protein]-C-terminal Gly-Gly + 2 H(+)</text>
        <dbReference type="Rhea" id="RHEA:26333"/>
        <dbReference type="Rhea" id="RHEA-COMP:12202"/>
        <dbReference type="Rhea" id="RHEA-COMP:19907"/>
        <dbReference type="ChEBI" id="CHEBI:15377"/>
        <dbReference type="ChEBI" id="CHEBI:15378"/>
        <dbReference type="ChEBI" id="CHEBI:58698"/>
        <dbReference type="ChEBI" id="CHEBI:59648"/>
        <dbReference type="ChEBI" id="CHEBI:90778"/>
        <dbReference type="ChEBI" id="CHEBI:232372"/>
        <dbReference type="EC" id="2.8.1.12"/>
    </reaction>
</comment>
<dbReference type="PANTHER" id="PTHR23404">
    <property type="entry name" value="MOLYBDOPTERIN SYNTHASE RELATED"/>
    <property type="match status" value="1"/>
</dbReference>
<organism evidence="13 14">
    <name type="scientific">Saccharibacillus brassicae</name>
    <dbReference type="NCBI Taxonomy" id="2583377"/>
    <lineage>
        <taxon>Bacteria</taxon>
        <taxon>Bacillati</taxon>
        <taxon>Bacillota</taxon>
        <taxon>Bacilli</taxon>
        <taxon>Bacillales</taxon>
        <taxon>Paenibacillaceae</taxon>
        <taxon>Saccharibacillus</taxon>
    </lineage>
</organism>
<evidence type="ECO:0000256" key="2">
    <source>
        <dbReference type="ARBA" id="ARBA00005426"/>
    </source>
</evidence>
<dbReference type="EMBL" id="CP041217">
    <property type="protein sequence ID" value="QDH23287.1"/>
    <property type="molecule type" value="Genomic_DNA"/>
</dbReference>
<evidence type="ECO:0000313" key="14">
    <source>
        <dbReference type="Proteomes" id="UP000316968"/>
    </source>
</evidence>
<reference evidence="13 14" key="1">
    <citation type="submission" date="2019-06" db="EMBL/GenBank/DDBJ databases">
        <title>Saccharibacillus brassicae sp. nov., an endophytic bacterium isolated from Chinese cabbage seeds (Brassica pekinensis).</title>
        <authorList>
            <person name="Jiang L."/>
            <person name="Lee J."/>
            <person name="Kim S.W."/>
        </authorList>
    </citation>
    <scope>NUCLEOTIDE SEQUENCE [LARGE SCALE GENOMIC DNA]</scope>
    <source>
        <strain evidence="14">KCTC 43072 / ATSA2</strain>
    </source>
</reference>
<proteinExistence type="inferred from homology"/>
<dbReference type="FunFam" id="3.90.1170.40:FF:000003">
    <property type="entry name" value="Molybdopterin converting factor subunit 2"/>
    <property type="match status" value="1"/>
</dbReference>
<dbReference type="GO" id="GO:0006777">
    <property type="term" value="P:Mo-molybdopterin cofactor biosynthetic process"/>
    <property type="evidence" value="ECO:0007669"/>
    <property type="project" value="UniProtKB-KW"/>
</dbReference>
<dbReference type="EC" id="2.8.1.12" evidence="3"/>
<dbReference type="AlphaFoldDB" id="A0A4Y6V454"/>
<dbReference type="InterPro" id="IPR003448">
    <property type="entry name" value="Mopterin_biosynth_MoaE"/>
</dbReference>
<evidence type="ECO:0000256" key="3">
    <source>
        <dbReference type="ARBA" id="ARBA00011950"/>
    </source>
</evidence>
<dbReference type="SUPFAM" id="SSF54690">
    <property type="entry name" value="Molybdopterin synthase subunit MoaE"/>
    <property type="match status" value="1"/>
</dbReference>
<protein>
    <recommendedName>
        <fullName evidence="4">Molybdopterin synthase catalytic subunit</fullName>
        <ecNumber evidence="3">2.8.1.12</ecNumber>
    </recommendedName>
    <alternativeName>
        <fullName evidence="10">MPT synthase subunit 2</fullName>
    </alternativeName>
    <alternativeName>
        <fullName evidence="8">Molybdenum cofactor biosynthesis protein E</fullName>
    </alternativeName>
    <alternativeName>
        <fullName evidence="9">Molybdopterin-converting factor large subunit</fullName>
    </alternativeName>
    <alternativeName>
        <fullName evidence="11">Molybdopterin-converting factor subunit 2</fullName>
    </alternativeName>
</protein>
<evidence type="ECO:0000313" key="13">
    <source>
        <dbReference type="EMBL" id="QDH23287.1"/>
    </source>
</evidence>
<comment type="subunit">
    <text evidence="7">Heterotetramer of 2 MoaD subunits and 2 MoaE subunits. Also stable as homodimer. The enzyme changes between these two forms during catalysis.</text>
</comment>
<dbReference type="GO" id="GO:0030366">
    <property type="term" value="F:molybdopterin synthase activity"/>
    <property type="evidence" value="ECO:0007669"/>
    <property type="project" value="UniProtKB-EC"/>
</dbReference>
<evidence type="ECO:0000256" key="9">
    <source>
        <dbReference type="ARBA" id="ARBA00030407"/>
    </source>
</evidence>
<dbReference type="Gene3D" id="3.90.1170.40">
    <property type="entry name" value="Molybdopterin biosynthesis MoaE subunit"/>
    <property type="match status" value="1"/>
</dbReference>
<dbReference type="Proteomes" id="UP000316968">
    <property type="component" value="Chromosome"/>
</dbReference>
<evidence type="ECO:0000256" key="11">
    <source>
        <dbReference type="ARBA" id="ARBA00032474"/>
    </source>
</evidence>
<accession>A0A4Y6V454</accession>
<evidence type="ECO:0000256" key="8">
    <source>
        <dbReference type="ARBA" id="ARBA00029745"/>
    </source>
</evidence>
<evidence type="ECO:0000256" key="12">
    <source>
        <dbReference type="ARBA" id="ARBA00049878"/>
    </source>
</evidence>
<dbReference type="RefSeq" id="WP_141449824.1">
    <property type="nucleotide sequence ID" value="NZ_CP041217.1"/>
</dbReference>
<evidence type="ECO:0000256" key="6">
    <source>
        <dbReference type="ARBA" id="ARBA00023150"/>
    </source>
</evidence>
<evidence type="ECO:0000256" key="10">
    <source>
        <dbReference type="ARBA" id="ARBA00030781"/>
    </source>
</evidence>
<evidence type="ECO:0000256" key="7">
    <source>
        <dbReference type="ARBA" id="ARBA00026066"/>
    </source>
</evidence>
<dbReference type="InterPro" id="IPR036563">
    <property type="entry name" value="MoaE_sf"/>
</dbReference>